<dbReference type="HOGENOM" id="CLU_1489629_0_0_1"/>
<protein>
    <submittedName>
        <fullName evidence="2">Uncharacterized protein</fullName>
    </submittedName>
</protein>
<keyword evidence="3" id="KW-1185">Reference proteome</keyword>
<dbReference type="Proteomes" id="UP000016932">
    <property type="component" value="Unassembled WGS sequence"/>
</dbReference>
<organism evidence="2 3">
    <name type="scientific">Pseudocercospora fijiensis (strain CIRAD86)</name>
    <name type="common">Black leaf streak disease fungus</name>
    <name type="synonym">Mycosphaerella fijiensis</name>
    <dbReference type="NCBI Taxonomy" id="383855"/>
    <lineage>
        <taxon>Eukaryota</taxon>
        <taxon>Fungi</taxon>
        <taxon>Dikarya</taxon>
        <taxon>Ascomycota</taxon>
        <taxon>Pezizomycotina</taxon>
        <taxon>Dothideomycetes</taxon>
        <taxon>Dothideomycetidae</taxon>
        <taxon>Mycosphaerellales</taxon>
        <taxon>Mycosphaerellaceae</taxon>
        <taxon>Pseudocercospora</taxon>
    </lineage>
</organism>
<evidence type="ECO:0000313" key="3">
    <source>
        <dbReference type="Proteomes" id="UP000016932"/>
    </source>
</evidence>
<gene>
    <name evidence="2" type="ORF">MYCFIDRAFT_207412</name>
</gene>
<evidence type="ECO:0000313" key="2">
    <source>
        <dbReference type="EMBL" id="EME84854.1"/>
    </source>
</evidence>
<evidence type="ECO:0000256" key="1">
    <source>
        <dbReference type="SAM" id="MobiDB-lite"/>
    </source>
</evidence>
<accession>M3A126</accession>
<sequence length="181" mass="20180">MMIYGEVDFLFFFFLSLRAPSNHGYDVGLIFWGASKTLSTSYFSHFITPVFGLITRFCLIRVDKSAATSHEFTPVISSISESDYSLISALHRVAFDMVNSCMRVNSKKKSCHVKSSTKSRDRVTSSCGGDDQDEPQIAAAFPGPFQRVPTPAFPRPLQILQLTMSLKLLSCHLPTAGRRFP</sequence>
<dbReference type="EMBL" id="KB446557">
    <property type="protein sequence ID" value="EME84854.1"/>
    <property type="molecule type" value="Genomic_DNA"/>
</dbReference>
<dbReference type="VEuPathDB" id="FungiDB:MYCFIDRAFT_207412"/>
<name>M3A126_PSEFD</name>
<feature type="region of interest" description="Disordered" evidence="1">
    <location>
        <begin position="112"/>
        <end position="133"/>
    </location>
</feature>
<reference evidence="2 3" key="1">
    <citation type="journal article" date="2012" name="PLoS Pathog.">
        <title>Diverse lifestyles and strategies of plant pathogenesis encoded in the genomes of eighteen Dothideomycetes fungi.</title>
        <authorList>
            <person name="Ohm R.A."/>
            <person name="Feau N."/>
            <person name="Henrissat B."/>
            <person name="Schoch C.L."/>
            <person name="Horwitz B.A."/>
            <person name="Barry K.W."/>
            <person name="Condon B.J."/>
            <person name="Copeland A.C."/>
            <person name="Dhillon B."/>
            <person name="Glaser F."/>
            <person name="Hesse C.N."/>
            <person name="Kosti I."/>
            <person name="LaButti K."/>
            <person name="Lindquist E.A."/>
            <person name="Lucas S."/>
            <person name="Salamov A.A."/>
            <person name="Bradshaw R.E."/>
            <person name="Ciuffetti L."/>
            <person name="Hamelin R.C."/>
            <person name="Kema G.H.J."/>
            <person name="Lawrence C."/>
            <person name="Scott J.A."/>
            <person name="Spatafora J.W."/>
            <person name="Turgeon B.G."/>
            <person name="de Wit P.J.G.M."/>
            <person name="Zhong S."/>
            <person name="Goodwin S.B."/>
            <person name="Grigoriev I.V."/>
        </authorList>
    </citation>
    <scope>NUCLEOTIDE SEQUENCE [LARGE SCALE GENOMIC DNA]</scope>
    <source>
        <strain evidence="2 3">CIRAD86</strain>
    </source>
</reference>
<proteinExistence type="predicted"/>
<dbReference type="KEGG" id="pfj:MYCFIDRAFT_207412"/>
<dbReference type="RefSeq" id="XP_007925419.1">
    <property type="nucleotide sequence ID" value="XM_007927228.1"/>
</dbReference>
<dbReference type="GeneID" id="19336587"/>
<dbReference type="AlphaFoldDB" id="M3A126"/>